<dbReference type="PRINTS" id="PR00364">
    <property type="entry name" value="DISEASERSIST"/>
</dbReference>
<evidence type="ECO:0000259" key="1">
    <source>
        <dbReference type="Pfam" id="PF00931"/>
    </source>
</evidence>
<dbReference type="EMBL" id="PGTK01000012">
    <property type="protein sequence ID" value="PJF30281.1"/>
    <property type="molecule type" value="Genomic_DNA"/>
</dbReference>
<feature type="domain" description="NB-ARC" evidence="1">
    <location>
        <begin position="87"/>
        <end position="229"/>
    </location>
</feature>
<dbReference type="Gene3D" id="3.40.50.300">
    <property type="entry name" value="P-loop containing nucleotide triphosphate hydrolases"/>
    <property type="match status" value="1"/>
</dbReference>
<dbReference type="SUPFAM" id="SSF52540">
    <property type="entry name" value="P-loop containing nucleoside triphosphate hydrolases"/>
    <property type="match status" value="1"/>
</dbReference>
<evidence type="ECO:0000313" key="3">
    <source>
        <dbReference type="Proteomes" id="UP000228921"/>
    </source>
</evidence>
<reference evidence="2 3" key="1">
    <citation type="submission" date="2017-11" db="EMBL/GenBank/DDBJ databases">
        <title>Evolution of Phototrophy in the Chloroflexi Phylum Driven by Horizontal Gene Transfer.</title>
        <authorList>
            <person name="Ward L.M."/>
            <person name="Hemp J."/>
            <person name="Shih P.M."/>
            <person name="Mcglynn S.E."/>
            <person name="Fischer W."/>
        </authorList>
    </citation>
    <scope>NUCLEOTIDE SEQUENCE [LARGE SCALE GENOMIC DNA]</scope>
    <source>
        <strain evidence="2">CP2_2F</strain>
    </source>
</reference>
<evidence type="ECO:0000313" key="2">
    <source>
        <dbReference type="EMBL" id="PJF30281.1"/>
    </source>
</evidence>
<dbReference type="Proteomes" id="UP000228921">
    <property type="component" value="Unassembled WGS sequence"/>
</dbReference>
<comment type="caution">
    <text evidence="2">The sequence shown here is derived from an EMBL/GenBank/DDBJ whole genome shotgun (WGS) entry which is preliminary data.</text>
</comment>
<dbReference type="GO" id="GO:0043531">
    <property type="term" value="F:ADP binding"/>
    <property type="evidence" value="ECO:0007669"/>
    <property type="project" value="InterPro"/>
</dbReference>
<dbReference type="InterPro" id="IPR027417">
    <property type="entry name" value="P-loop_NTPase"/>
</dbReference>
<protein>
    <recommendedName>
        <fullName evidence="1">NB-ARC domain-containing protein</fullName>
    </recommendedName>
</protein>
<dbReference type="PANTHER" id="PTHR36766">
    <property type="entry name" value="PLANT BROAD-SPECTRUM MILDEW RESISTANCE PROTEIN RPW8"/>
    <property type="match status" value="1"/>
</dbReference>
<dbReference type="AlphaFoldDB" id="A0A2M8NYA1"/>
<gene>
    <name evidence="2" type="ORF">CUN51_08195</name>
</gene>
<dbReference type="PANTHER" id="PTHR36766:SF41">
    <property type="entry name" value="AAA+ ATPASE DOMAIN-CONTAINING PROTEIN"/>
    <property type="match status" value="1"/>
</dbReference>
<sequence>MPIISVVRLGDFPPPILDQLSVNPIDAVDMRDNNHYEVRRDHIVRQLKEPPRPLGALTRVMPPKNWYIERPTAKHAVIRAVTDTGRENTVAISAIQGLAGIGKSVLAAMVAYDCEVRRTFPDGITLIEVGYRASPIDVQTRLGMSLGIDPKEFKANVEFNKNLLIPKLRGKRMLFILDNVWQREQVQAVQCGVDHVKFIVTTRRVQLAELLDYSVRVDLLTEAEGGELILRRAALQDDQRADCEAISRHLNGLTLAVSIAAAKIKIKRMTPAAYLEQLKTAENPLTQLTLVEDRFGEPNDPEQHFAAVLNLSYMDLD</sequence>
<dbReference type="Pfam" id="PF00931">
    <property type="entry name" value="NB-ARC"/>
    <property type="match status" value="1"/>
</dbReference>
<accession>A0A2M8NYA1</accession>
<dbReference type="InterPro" id="IPR002182">
    <property type="entry name" value="NB-ARC"/>
</dbReference>
<organism evidence="2 3">
    <name type="scientific">Candidatus Thermofonsia Clade 1 bacterium</name>
    <dbReference type="NCBI Taxonomy" id="2364210"/>
    <lineage>
        <taxon>Bacteria</taxon>
        <taxon>Bacillati</taxon>
        <taxon>Chloroflexota</taxon>
        <taxon>Candidatus Thermofontia</taxon>
        <taxon>Candidatus Thermofonsia Clade 1</taxon>
    </lineage>
</organism>
<name>A0A2M8NYA1_9CHLR</name>
<proteinExistence type="predicted"/>